<evidence type="ECO:0000259" key="9">
    <source>
        <dbReference type="Pfam" id="PF21317"/>
    </source>
</evidence>
<dbReference type="InterPro" id="IPR048912">
    <property type="entry name" value="BetaGal1-like_ABD1"/>
</dbReference>
<dbReference type="PIRSF" id="PIRSF006336">
    <property type="entry name" value="B-gal"/>
    <property type="match status" value="1"/>
</dbReference>
<dbReference type="InterPro" id="IPR019801">
    <property type="entry name" value="Glyco_hydro_35_CS"/>
</dbReference>
<dbReference type="PROSITE" id="PS01182">
    <property type="entry name" value="GLYCOSYL_HYDROL_F35"/>
    <property type="match status" value="1"/>
</dbReference>
<dbReference type="AlphaFoldDB" id="A0A251XKW5"/>
<evidence type="ECO:0000256" key="5">
    <source>
        <dbReference type="RuleBase" id="RU000675"/>
    </source>
</evidence>
<feature type="region of interest" description="Disordered" evidence="7">
    <location>
        <begin position="590"/>
        <end position="634"/>
    </location>
</feature>
<evidence type="ECO:0000313" key="10">
    <source>
        <dbReference type="EMBL" id="OUE04101.1"/>
    </source>
</evidence>
<dbReference type="Pfam" id="PF21317">
    <property type="entry name" value="BetaGal_ABD_1"/>
    <property type="match status" value="1"/>
</dbReference>
<organism evidence="10 11">
    <name type="scientific">Clavibacter michiganensis subsp. michiganensis</name>
    <dbReference type="NCBI Taxonomy" id="33013"/>
    <lineage>
        <taxon>Bacteria</taxon>
        <taxon>Bacillati</taxon>
        <taxon>Actinomycetota</taxon>
        <taxon>Actinomycetes</taxon>
        <taxon>Micrococcales</taxon>
        <taxon>Microbacteriaceae</taxon>
        <taxon>Clavibacter</taxon>
    </lineage>
</organism>
<dbReference type="PANTHER" id="PTHR23421">
    <property type="entry name" value="BETA-GALACTOSIDASE RELATED"/>
    <property type="match status" value="1"/>
</dbReference>
<feature type="active site" description="Proton donor" evidence="4">
    <location>
        <position position="165"/>
    </location>
</feature>
<reference evidence="10 11" key="1">
    <citation type="submission" date="2016-08" db="EMBL/GenBank/DDBJ databases">
        <title>Genome sequence of Clavibacter michiganensis subsp. michiganensis strain CASJ007.</title>
        <authorList>
            <person name="Thapa S.P."/>
            <person name="Coaker G."/>
        </authorList>
    </citation>
    <scope>NUCLEOTIDE SEQUENCE [LARGE SCALE GENOMIC DNA]</scope>
    <source>
        <strain evidence="10">CASJ007</strain>
    </source>
</reference>
<feature type="region of interest" description="Disordered" evidence="7">
    <location>
        <begin position="539"/>
        <end position="576"/>
    </location>
</feature>
<dbReference type="SUPFAM" id="SSF51445">
    <property type="entry name" value="(Trans)glycosidases"/>
    <property type="match status" value="1"/>
</dbReference>
<evidence type="ECO:0000256" key="3">
    <source>
        <dbReference type="ARBA" id="ARBA00023295"/>
    </source>
</evidence>
<accession>A0A251XKW5</accession>
<dbReference type="InterPro" id="IPR031330">
    <property type="entry name" value="Gly_Hdrlase_35_cat"/>
</dbReference>
<keyword evidence="2 5" id="KW-0378">Hydrolase</keyword>
<sequence>MPGLPASSTRFRIGTDDFELDGRPHRVIAGALHYFRVHPDQWADRIRKARLMGLDTIETYVAWNAHSPERGAFDTSAGLDLGRFLDLVHAEGMHAIVRPGPYICAEWDGGGLPGWLFEDPAVGVRRSEPLYLAAVDEFLRRVYEIVAPRQIDHGGPVILVQIENEYGAYGDDADYLRHLVDLTRESGIIVPLTTVDQPTDEMLSRGSLDELHRTGSFGSRATERLATLRRHQPTGPLMCSEFWDGWFDHWGEHHHTTSASDAAAELDALLAAGASVNIYMFHGGTNFGFTNGANHKGTYQSHVTSYDYDAPLDETGSPTAKFFAFRDVIARYRSVPDEVPAMRGDAPAFEVAFDAAVPLADLVPDDAAAWRATDAVPSMDQLGVFRGFALHRVELPASTRTRVLAFGEVRDRAVVSVDGVRIGVIQRDQHETAIAVPPGRILEVLVEDQGRVNYGVRIGEAKGLIGPATLDGEELTGWESLPLDLAAMAASVASASTFVEGDPAPVAFLDGPVLAHASFDMDAPADLFLDTRSWARASPSSTASRSAVTGPAGRSTRSTCRARSSARAATTSSCSRRARRRIRSWRSWRSRSWGTWSRDPRLRVSSGGSGYGPGGARAHPPADPRGPPTPRGDP</sequence>
<comment type="similarity">
    <text evidence="1 6">Belongs to the glycosyl hydrolase 35 family.</text>
</comment>
<comment type="catalytic activity">
    <reaction evidence="5">
        <text>Hydrolysis of terminal non-reducing beta-D-galactose residues in beta-D-galactosides.</text>
        <dbReference type="EC" id="3.2.1.23"/>
    </reaction>
</comment>
<dbReference type="Proteomes" id="UP000195062">
    <property type="component" value="Unassembled WGS sequence"/>
</dbReference>
<evidence type="ECO:0000256" key="4">
    <source>
        <dbReference type="PIRSR" id="PIRSR006336-1"/>
    </source>
</evidence>
<name>A0A251XKW5_CLAMM</name>
<dbReference type="Pfam" id="PF01301">
    <property type="entry name" value="Glyco_hydro_35"/>
    <property type="match status" value="1"/>
</dbReference>
<evidence type="ECO:0000259" key="8">
    <source>
        <dbReference type="Pfam" id="PF01301"/>
    </source>
</evidence>
<dbReference type="PRINTS" id="PR00742">
    <property type="entry name" value="GLHYDRLASE35"/>
</dbReference>
<dbReference type="InterPro" id="IPR026283">
    <property type="entry name" value="B-gal_1-like"/>
</dbReference>
<feature type="domain" description="Beta-galactosidase 1-like first all-beta" evidence="9">
    <location>
        <begin position="378"/>
        <end position="484"/>
    </location>
</feature>
<dbReference type="InterPro" id="IPR017853">
    <property type="entry name" value="GH"/>
</dbReference>
<keyword evidence="11" id="KW-1185">Reference proteome</keyword>
<feature type="compositionally biased region" description="Low complexity" evidence="7">
    <location>
        <begin position="539"/>
        <end position="575"/>
    </location>
</feature>
<keyword evidence="3 5" id="KW-0326">Glycosidase</keyword>
<feature type="compositionally biased region" description="Pro residues" evidence="7">
    <location>
        <begin position="621"/>
        <end position="634"/>
    </location>
</feature>
<evidence type="ECO:0000256" key="1">
    <source>
        <dbReference type="ARBA" id="ARBA00009809"/>
    </source>
</evidence>
<dbReference type="Gene3D" id="2.60.120.260">
    <property type="entry name" value="Galactose-binding domain-like"/>
    <property type="match status" value="2"/>
</dbReference>
<dbReference type="InterPro" id="IPR001944">
    <property type="entry name" value="Glycoside_Hdrlase_35"/>
</dbReference>
<dbReference type="GO" id="GO:0005975">
    <property type="term" value="P:carbohydrate metabolic process"/>
    <property type="evidence" value="ECO:0007669"/>
    <property type="project" value="InterPro"/>
</dbReference>
<protein>
    <recommendedName>
        <fullName evidence="5">Beta-galactosidase</fullName>
        <ecNumber evidence="5">3.2.1.23</ecNumber>
    </recommendedName>
</protein>
<evidence type="ECO:0000256" key="7">
    <source>
        <dbReference type="SAM" id="MobiDB-lite"/>
    </source>
</evidence>
<evidence type="ECO:0000313" key="11">
    <source>
        <dbReference type="Proteomes" id="UP000195062"/>
    </source>
</evidence>
<dbReference type="GO" id="GO:0004565">
    <property type="term" value="F:beta-galactosidase activity"/>
    <property type="evidence" value="ECO:0007669"/>
    <property type="project" value="UniProtKB-EC"/>
</dbReference>
<gene>
    <name evidence="10" type="primary">bga</name>
    <name evidence="10" type="ORF">CMMCAS07_04070</name>
</gene>
<feature type="domain" description="Glycoside hydrolase 35 catalytic" evidence="8">
    <location>
        <begin position="18"/>
        <end position="331"/>
    </location>
</feature>
<feature type="active site" description="Nucleophile" evidence="4">
    <location>
        <position position="241"/>
    </location>
</feature>
<proteinExistence type="inferred from homology"/>
<dbReference type="EMBL" id="MDHH01000001">
    <property type="protein sequence ID" value="OUE04101.1"/>
    <property type="molecule type" value="Genomic_DNA"/>
</dbReference>
<dbReference type="EC" id="3.2.1.23" evidence="5"/>
<comment type="caution">
    <text evidence="10">The sequence shown here is derived from an EMBL/GenBank/DDBJ whole genome shotgun (WGS) entry which is preliminary data.</text>
</comment>
<evidence type="ECO:0000256" key="6">
    <source>
        <dbReference type="RuleBase" id="RU003679"/>
    </source>
</evidence>
<dbReference type="Gene3D" id="3.20.20.80">
    <property type="entry name" value="Glycosidases"/>
    <property type="match status" value="1"/>
</dbReference>
<evidence type="ECO:0000256" key="2">
    <source>
        <dbReference type="ARBA" id="ARBA00022801"/>
    </source>
</evidence>